<feature type="compositionally biased region" description="Polar residues" evidence="4">
    <location>
        <begin position="180"/>
        <end position="207"/>
    </location>
</feature>
<accession>A0AAD4D5I6</accession>
<dbReference type="InterPro" id="IPR047252">
    <property type="entry name" value="TP53BP1-like"/>
</dbReference>
<feature type="compositionally biased region" description="Polar residues" evidence="4">
    <location>
        <begin position="1"/>
        <end position="35"/>
    </location>
</feature>
<feature type="compositionally biased region" description="Polar residues" evidence="4">
    <location>
        <begin position="231"/>
        <end position="265"/>
    </location>
</feature>
<dbReference type="PROSITE" id="PS50172">
    <property type="entry name" value="BRCT"/>
    <property type="match status" value="2"/>
</dbReference>
<feature type="compositionally biased region" description="Basic and acidic residues" evidence="4">
    <location>
        <begin position="401"/>
        <end position="414"/>
    </location>
</feature>
<evidence type="ECO:0000256" key="4">
    <source>
        <dbReference type="SAM" id="MobiDB-lite"/>
    </source>
</evidence>
<dbReference type="CDD" id="cd17745">
    <property type="entry name" value="BRCT_p53bp1_rpt1"/>
    <property type="match status" value="1"/>
</dbReference>
<comment type="subcellular location">
    <subcellularLocation>
        <location evidence="1">Nucleus</location>
    </subcellularLocation>
</comment>
<dbReference type="CDD" id="cd17724">
    <property type="entry name" value="BRCT_p53bp1_rpt2"/>
    <property type="match status" value="1"/>
</dbReference>
<organism evidence="6 7">
    <name type="scientific">Linnemannia exigua</name>
    <dbReference type="NCBI Taxonomy" id="604196"/>
    <lineage>
        <taxon>Eukaryota</taxon>
        <taxon>Fungi</taxon>
        <taxon>Fungi incertae sedis</taxon>
        <taxon>Mucoromycota</taxon>
        <taxon>Mortierellomycotina</taxon>
        <taxon>Mortierellomycetes</taxon>
        <taxon>Mortierellales</taxon>
        <taxon>Mortierellaceae</taxon>
        <taxon>Linnemannia</taxon>
    </lineage>
</organism>
<evidence type="ECO:0000313" key="7">
    <source>
        <dbReference type="Proteomes" id="UP001194580"/>
    </source>
</evidence>
<sequence length="889" mass="97825">MSSQQYPTQPSQGPVRSPTVTVQSSRQGQRSTQEWGSIHTVDGRTTERYTVVEQGRTITRDRIIEATTAVEQDDSATQPLDFFGPDPRPDEVEAGFEADEVADTQGSLAPAHKDFVTDDDNEAVGEITSQDIDSPFEMTPSPGKSSKRIERDEDKGGEEAEGPAHVEYLSSDDEEISKASAHNSTLHLHLTQDLSTSNTSFPTQPSLRSRPAPKTNADKILPSSIIHPDSTPATSQQLEEPLTTQGLPDSQLPNEPTLQPSQSSLVEEPFSTPKRKSRTARSPRPSASQLEEVPSSQNSGSSLSGSSSYSRRMRPLEAEFKAELKADPKRRKVLSSDKLADVPASVEDEFWESSVTESQSKVTVTMEKTASRSRSRPISQDVSTFLDDQPLEADVGGHPGLADKGKGKAVDRSNKSPSSSAAGPSSRTRSATSPSKSSPRPRTSPPSELRRRGSGRGSAPTTPIRRNPVRRLYSGVESLRSYKTNDRVWARWEKGRYYAGVVQSQDENKYNVLFLDDNDLDCEGDDLRPLKFQLGTEVMARKTEKQRRAATLEGVQITRDLTKSRVDIRFKDKTEANVALGEICLTPEMMEKLDLHMDWDLDGSRTIAAEQSFNSESFSSEPSTPLSQRTSSVAVPPGTPKKGKGRSELTRNPSAGAMTPRRGRSEAVSSAEIATNTHGEADGIMKKIESGGGKVEKKFPSLIERYPNGLSNVMLISYTYLRSSKYCEALALNVPRLSYRWIESCVKTNQLQSHQHYKLATGYSNELETVVFNEPLNDLGIFEGLQIGICGAPIFMRKWTRPLEAAGATVVQVTAEKGPMSCNYVVFENLESYETYCQDSTIPLRPLAREWLVQCLVNQRVLAIHGHPSYTALDNKEVADKKDTSDVSS</sequence>
<dbReference type="GO" id="GO:0005634">
    <property type="term" value="C:nucleus"/>
    <property type="evidence" value="ECO:0007669"/>
    <property type="project" value="UniProtKB-SubCell"/>
</dbReference>
<feature type="region of interest" description="Disordered" evidence="4">
    <location>
        <begin position="613"/>
        <end position="674"/>
    </location>
</feature>
<evidence type="ECO:0000259" key="5">
    <source>
        <dbReference type="PROSITE" id="PS50172"/>
    </source>
</evidence>
<evidence type="ECO:0000256" key="2">
    <source>
        <dbReference type="ARBA" id="ARBA00022763"/>
    </source>
</evidence>
<name>A0AAD4D5I6_9FUNG</name>
<dbReference type="GO" id="GO:0045944">
    <property type="term" value="P:positive regulation of transcription by RNA polymerase II"/>
    <property type="evidence" value="ECO:0007669"/>
    <property type="project" value="TreeGrafter"/>
</dbReference>
<dbReference type="AlphaFoldDB" id="A0AAD4D5I6"/>
<dbReference type="PANTHER" id="PTHR15321:SF3">
    <property type="entry name" value="TP53-BINDING PROTEIN 1"/>
    <property type="match status" value="1"/>
</dbReference>
<dbReference type="PANTHER" id="PTHR15321">
    <property type="entry name" value="TUMOR SUPPRESSOR P53-BINDING PROTEIN 1"/>
    <property type="match status" value="1"/>
</dbReference>
<dbReference type="CDD" id="cd04508">
    <property type="entry name" value="Tudor_SF"/>
    <property type="match status" value="1"/>
</dbReference>
<feature type="compositionally biased region" description="Basic and acidic residues" evidence="4">
    <location>
        <begin position="314"/>
        <end position="327"/>
    </location>
</feature>
<feature type="compositionally biased region" description="Polar residues" evidence="4">
    <location>
        <begin position="353"/>
        <end position="368"/>
    </location>
</feature>
<feature type="region of interest" description="Disordered" evidence="4">
    <location>
        <begin position="67"/>
        <end position="469"/>
    </location>
</feature>
<evidence type="ECO:0000313" key="6">
    <source>
        <dbReference type="EMBL" id="KAG0262151.1"/>
    </source>
</evidence>
<evidence type="ECO:0000256" key="3">
    <source>
        <dbReference type="ARBA" id="ARBA00023242"/>
    </source>
</evidence>
<dbReference type="Gene3D" id="2.30.30.140">
    <property type="match status" value="1"/>
</dbReference>
<keyword evidence="7" id="KW-1185">Reference proteome</keyword>
<dbReference type="InterPro" id="IPR001357">
    <property type="entry name" value="BRCT_dom"/>
</dbReference>
<comment type="caution">
    <text evidence="6">The sequence shown here is derived from an EMBL/GenBank/DDBJ whole genome shotgun (WGS) entry which is preliminary data.</text>
</comment>
<feature type="compositionally biased region" description="Acidic residues" evidence="4">
    <location>
        <begin position="92"/>
        <end position="102"/>
    </location>
</feature>
<dbReference type="InterPro" id="IPR036420">
    <property type="entry name" value="BRCT_dom_sf"/>
</dbReference>
<keyword evidence="3" id="KW-0539">Nucleus</keyword>
<protein>
    <recommendedName>
        <fullName evidence="5">BRCT domain-containing protein</fullName>
    </recommendedName>
</protein>
<dbReference type="Pfam" id="PF18428">
    <property type="entry name" value="BRCT_3"/>
    <property type="match status" value="1"/>
</dbReference>
<feature type="domain" description="BRCT" evidence="5">
    <location>
        <begin position="777"/>
        <end position="869"/>
    </location>
</feature>
<feature type="compositionally biased region" description="Low complexity" evidence="4">
    <location>
        <begin position="295"/>
        <end position="310"/>
    </location>
</feature>
<dbReference type="Proteomes" id="UP001194580">
    <property type="component" value="Unassembled WGS sequence"/>
</dbReference>
<keyword evidence="2" id="KW-0227">DNA damage</keyword>
<dbReference type="EMBL" id="JAAAIL010001982">
    <property type="protein sequence ID" value="KAG0262151.1"/>
    <property type="molecule type" value="Genomic_DNA"/>
</dbReference>
<dbReference type="GO" id="GO:0042393">
    <property type="term" value="F:histone binding"/>
    <property type="evidence" value="ECO:0007669"/>
    <property type="project" value="TreeGrafter"/>
</dbReference>
<gene>
    <name evidence="6" type="ORF">BGZ95_004077</name>
</gene>
<dbReference type="Gene3D" id="3.40.50.10190">
    <property type="entry name" value="BRCT domain"/>
    <property type="match status" value="2"/>
</dbReference>
<reference evidence="6" key="1">
    <citation type="journal article" date="2020" name="Fungal Divers.">
        <title>Resolving the Mortierellaceae phylogeny through synthesis of multi-gene phylogenetics and phylogenomics.</title>
        <authorList>
            <person name="Vandepol N."/>
            <person name="Liber J."/>
            <person name="Desiro A."/>
            <person name="Na H."/>
            <person name="Kennedy M."/>
            <person name="Barry K."/>
            <person name="Grigoriev I.V."/>
            <person name="Miller A.N."/>
            <person name="O'Donnell K."/>
            <person name="Stajich J.E."/>
            <person name="Bonito G."/>
        </authorList>
    </citation>
    <scope>NUCLEOTIDE SEQUENCE</scope>
    <source>
        <strain evidence="6">NRRL 28262</strain>
    </source>
</reference>
<feature type="compositionally biased region" description="Low complexity" evidence="4">
    <location>
        <begin position="416"/>
        <end position="447"/>
    </location>
</feature>
<feature type="domain" description="BRCT" evidence="5">
    <location>
        <begin position="684"/>
        <end position="759"/>
    </location>
</feature>
<dbReference type="GO" id="GO:0000077">
    <property type="term" value="P:DNA damage checkpoint signaling"/>
    <property type="evidence" value="ECO:0007669"/>
    <property type="project" value="TreeGrafter"/>
</dbReference>
<feature type="compositionally biased region" description="Basic and acidic residues" evidence="4">
    <location>
        <begin position="147"/>
        <end position="164"/>
    </location>
</feature>
<feature type="region of interest" description="Disordered" evidence="4">
    <location>
        <begin position="1"/>
        <end position="41"/>
    </location>
</feature>
<dbReference type="InterPro" id="IPR047249">
    <property type="entry name" value="BRCT_p53bp1-like_rpt1"/>
</dbReference>
<proteinExistence type="predicted"/>
<dbReference type="SUPFAM" id="SSF52113">
    <property type="entry name" value="BRCT domain"/>
    <property type="match status" value="2"/>
</dbReference>
<dbReference type="InterPro" id="IPR047250">
    <property type="entry name" value="BRCT_p53bp1-like_rpt2"/>
</dbReference>
<evidence type="ECO:0000256" key="1">
    <source>
        <dbReference type="ARBA" id="ARBA00004123"/>
    </source>
</evidence>
<feature type="compositionally biased region" description="Low complexity" evidence="4">
    <location>
        <begin position="613"/>
        <end position="627"/>
    </location>
</feature>